<sequence length="185" mass="20587">MNVMLRRVRPSILRARVQQLRGKRNSHRKHILLCSGKRRLNTCRLAKCWRGSTQECWRPGLASINVASGAASVDFESKSTAAPGVDELSQEAYAVQREEENQHWQPRKVLEGLDAGVLEAGASEHHYYASEGASVDFESKSTTAPGEEELSQEAHVVQRDEELLQNSSGNTINIGDTEFCTEGRH</sequence>
<name>A0A388KDG4_CHABU</name>
<organism evidence="2 3">
    <name type="scientific">Chara braunii</name>
    <name type="common">Braun's stonewort</name>
    <dbReference type="NCBI Taxonomy" id="69332"/>
    <lineage>
        <taxon>Eukaryota</taxon>
        <taxon>Viridiplantae</taxon>
        <taxon>Streptophyta</taxon>
        <taxon>Charophyceae</taxon>
        <taxon>Charales</taxon>
        <taxon>Characeae</taxon>
        <taxon>Chara</taxon>
    </lineage>
</organism>
<reference evidence="2 3" key="1">
    <citation type="journal article" date="2018" name="Cell">
        <title>The Chara Genome: Secondary Complexity and Implications for Plant Terrestrialization.</title>
        <authorList>
            <person name="Nishiyama T."/>
            <person name="Sakayama H."/>
            <person name="Vries J.D."/>
            <person name="Buschmann H."/>
            <person name="Saint-Marcoux D."/>
            <person name="Ullrich K.K."/>
            <person name="Haas F.B."/>
            <person name="Vanderstraeten L."/>
            <person name="Becker D."/>
            <person name="Lang D."/>
            <person name="Vosolsobe S."/>
            <person name="Rombauts S."/>
            <person name="Wilhelmsson P.K.I."/>
            <person name="Janitza P."/>
            <person name="Kern R."/>
            <person name="Heyl A."/>
            <person name="Rumpler F."/>
            <person name="Villalobos L.I.A.C."/>
            <person name="Clay J.M."/>
            <person name="Skokan R."/>
            <person name="Toyoda A."/>
            <person name="Suzuki Y."/>
            <person name="Kagoshima H."/>
            <person name="Schijlen E."/>
            <person name="Tajeshwar N."/>
            <person name="Catarino B."/>
            <person name="Hetherington A.J."/>
            <person name="Saltykova A."/>
            <person name="Bonnot C."/>
            <person name="Breuninger H."/>
            <person name="Symeonidi A."/>
            <person name="Radhakrishnan G.V."/>
            <person name="Van Nieuwerburgh F."/>
            <person name="Deforce D."/>
            <person name="Chang C."/>
            <person name="Karol K.G."/>
            <person name="Hedrich R."/>
            <person name="Ulvskov P."/>
            <person name="Glockner G."/>
            <person name="Delwiche C.F."/>
            <person name="Petrasek J."/>
            <person name="Van de Peer Y."/>
            <person name="Friml J."/>
            <person name="Beilby M."/>
            <person name="Dolan L."/>
            <person name="Kohara Y."/>
            <person name="Sugano S."/>
            <person name="Fujiyama A."/>
            <person name="Delaux P.-M."/>
            <person name="Quint M."/>
            <person name="TheiBen G."/>
            <person name="Hagemann M."/>
            <person name="Harholt J."/>
            <person name="Dunand C."/>
            <person name="Zachgo S."/>
            <person name="Langdale J."/>
            <person name="Maumus F."/>
            <person name="Straeten D.V.D."/>
            <person name="Gould S.B."/>
            <person name="Rensing S.A."/>
        </authorList>
    </citation>
    <scope>NUCLEOTIDE SEQUENCE [LARGE SCALE GENOMIC DNA]</scope>
    <source>
        <strain evidence="2 3">S276</strain>
    </source>
</reference>
<evidence type="ECO:0000256" key="1">
    <source>
        <dbReference type="SAM" id="MobiDB-lite"/>
    </source>
</evidence>
<dbReference type="AlphaFoldDB" id="A0A388KDG4"/>
<evidence type="ECO:0000313" key="2">
    <source>
        <dbReference type="EMBL" id="GBG68102.1"/>
    </source>
</evidence>
<keyword evidence="3" id="KW-1185">Reference proteome</keyword>
<comment type="caution">
    <text evidence="2">The sequence shown here is derived from an EMBL/GenBank/DDBJ whole genome shotgun (WGS) entry which is preliminary data.</text>
</comment>
<gene>
    <name evidence="2" type="ORF">CBR_g2652</name>
</gene>
<feature type="region of interest" description="Disordered" evidence="1">
    <location>
        <begin position="165"/>
        <end position="185"/>
    </location>
</feature>
<feature type="compositionally biased region" description="Polar residues" evidence="1">
    <location>
        <begin position="165"/>
        <end position="174"/>
    </location>
</feature>
<protein>
    <submittedName>
        <fullName evidence="2">Uncharacterized protein</fullName>
    </submittedName>
</protein>
<dbReference type="Proteomes" id="UP000265515">
    <property type="component" value="Unassembled WGS sequence"/>
</dbReference>
<accession>A0A388KDG4</accession>
<evidence type="ECO:0000313" key="3">
    <source>
        <dbReference type="Proteomes" id="UP000265515"/>
    </source>
</evidence>
<dbReference type="Gramene" id="GBG68102">
    <property type="protein sequence ID" value="GBG68102"/>
    <property type="gene ID" value="CBR_g2652"/>
</dbReference>
<dbReference type="EMBL" id="BFEA01000096">
    <property type="protein sequence ID" value="GBG68102.1"/>
    <property type="molecule type" value="Genomic_DNA"/>
</dbReference>
<proteinExistence type="predicted"/>